<dbReference type="Proteomes" id="UP000612362">
    <property type="component" value="Unassembled WGS sequence"/>
</dbReference>
<evidence type="ECO:0000313" key="2">
    <source>
        <dbReference type="EMBL" id="GHO49045.1"/>
    </source>
</evidence>
<name>A0A8J3MV83_9CHLR</name>
<gene>
    <name evidence="2" type="ORF">KSX_72080</name>
</gene>
<proteinExistence type="predicted"/>
<dbReference type="EMBL" id="BNJF01000004">
    <property type="protein sequence ID" value="GHO49045.1"/>
    <property type="molecule type" value="Genomic_DNA"/>
</dbReference>
<evidence type="ECO:0000313" key="3">
    <source>
        <dbReference type="Proteomes" id="UP000612362"/>
    </source>
</evidence>
<evidence type="ECO:0000256" key="1">
    <source>
        <dbReference type="SAM" id="MobiDB-lite"/>
    </source>
</evidence>
<organism evidence="2 3">
    <name type="scientific">Ktedonospora formicarum</name>
    <dbReference type="NCBI Taxonomy" id="2778364"/>
    <lineage>
        <taxon>Bacteria</taxon>
        <taxon>Bacillati</taxon>
        <taxon>Chloroflexota</taxon>
        <taxon>Ktedonobacteria</taxon>
        <taxon>Ktedonobacterales</taxon>
        <taxon>Ktedonobacteraceae</taxon>
        <taxon>Ktedonospora</taxon>
    </lineage>
</organism>
<sequence>MVSPFGLGSLLREWNDLEEAEQHLQQGMALIHEEVPGNLEAALSWAEICGLTSHDADVSYPFEREYLILAWVAARFVNLVHFTEFPRGGHSWLGKSRTSTPGIYRNSSENCANPKSSHSGTCSRGFSS</sequence>
<dbReference type="InterPro" id="IPR011990">
    <property type="entry name" value="TPR-like_helical_dom_sf"/>
</dbReference>
<accession>A0A8J3MV83</accession>
<comment type="caution">
    <text evidence="2">The sequence shown here is derived from an EMBL/GenBank/DDBJ whole genome shotgun (WGS) entry which is preliminary data.</text>
</comment>
<dbReference type="Gene3D" id="1.25.40.10">
    <property type="entry name" value="Tetratricopeptide repeat domain"/>
    <property type="match status" value="1"/>
</dbReference>
<dbReference type="AlphaFoldDB" id="A0A8J3MV83"/>
<protein>
    <submittedName>
        <fullName evidence="2">Uncharacterized protein</fullName>
    </submittedName>
</protein>
<feature type="region of interest" description="Disordered" evidence="1">
    <location>
        <begin position="104"/>
        <end position="128"/>
    </location>
</feature>
<keyword evidence="3" id="KW-1185">Reference proteome</keyword>
<dbReference type="RefSeq" id="WP_220198161.1">
    <property type="nucleotide sequence ID" value="NZ_BNJF01000004.1"/>
</dbReference>
<reference evidence="2" key="1">
    <citation type="submission" date="2020-10" db="EMBL/GenBank/DDBJ databases">
        <title>Taxonomic study of unclassified bacteria belonging to the class Ktedonobacteria.</title>
        <authorList>
            <person name="Yabe S."/>
            <person name="Wang C.M."/>
            <person name="Zheng Y."/>
            <person name="Sakai Y."/>
            <person name="Cavaletti L."/>
            <person name="Monciardini P."/>
            <person name="Donadio S."/>
        </authorList>
    </citation>
    <scope>NUCLEOTIDE SEQUENCE</scope>
    <source>
        <strain evidence="2">SOSP1-1</strain>
    </source>
</reference>